<sequence>MTETQTSMTEAYANVLARNMTPGPDGVMLFDYASVKTNGDHDTIKAFIAEQAALTPSEMSDAEATAYWANLYNAITLDVVLDDYPVKSIRSLGFLSSGPWKRDVVTVEGEVLSLDNIEHDILRVDFATPYIHYMVNCASIGCPNLRPELWTADGMEADWHDAASAFINADRGVTIDAKGRIAVSKIYKWFADDFGQTEDDLRAHLAQHATGEKRAALISGAKFQGSHYNWDLNRPKQGG</sequence>
<dbReference type="PANTHER" id="PTHR34386">
    <property type="entry name" value="GLUTAREDOXIN"/>
    <property type="match status" value="1"/>
</dbReference>
<comment type="caution">
    <text evidence="2">The sequence shown here is derived from an EMBL/GenBank/DDBJ whole genome shotgun (WGS) entry which is preliminary data.</text>
</comment>
<proteinExistence type="predicted"/>
<dbReference type="EMBL" id="BSNJ01000005">
    <property type="protein sequence ID" value="GLQ21670.1"/>
    <property type="molecule type" value="Genomic_DNA"/>
</dbReference>
<dbReference type="Pfam" id="PF04784">
    <property type="entry name" value="DUF547"/>
    <property type="match status" value="1"/>
</dbReference>
<evidence type="ECO:0000313" key="3">
    <source>
        <dbReference type="Proteomes" id="UP001161390"/>
    </source>
</evidence>
<name>A0ABQ5V3L4_9PROT</name>
<evidence type="ECO:0000313" key="2">
    <source>
        <dbReference type="EMBL" id="GLQ21670.1"/>
    </source>
</evidence>
<keyword evidence="3" id="KW-1185">Reference proteome</keyword>
<dbReference type="InterPro" id="IPR006869">
    <property type="entry name" value="DUF547"/>
</dbReference>
<gene>
    <name evidence="2" type="ORF">GCM10007854_26250</name>
</gene>
<reference evidence="2" key="2">
    <citation type="submission" date="2023-01" db="EMBL/GenBank/DDBJ databases">
        <title>Draft genome sequence of Algimonas porphyrae strain NBRC 108216.</title>
        <authorList>
            <person name="Sun Q."/>
            <person name="Mori K."/>
        </authorList>
    </citation>
    <scope>NUCLEOTIDE SEQUENCE</scope>
    <source>
        <strain evidence="2">NBRC 108216</strain>
    </source>
</reference>
<organism evidence="2 3">
    <name type="scientific">Algimonas porphyrae</name>
    <dbReference type="NCBI Taxonomy" id="1128113"/>
    <lineage>
        <taxon>Bacteria</taxon>
        <taxon>Pseudomonadati</taxon>
        <taxon>Pseudomonadota</taxon>
        <taxon>Alphaproteobacteria</taxon>
        <taxon>Maricaulales</taxon>
        <taxon>Robiginitomaculaceae</taxon>
        <taxon>Algimonas</taxon>
    </lineage>
</organism>
<dbReference type="Proteomes" id="UP001161390">
    <property type="component" value="Unassembled WGS sequence"/>
</dbReference>
<dbReference type="PANTHER" id="PTHR34386:SF1">
    <property type="entry name" value="GLUTAREDOXIN-LIKE PROTEIN NRDH"/>
    <property type="match status" value="1"/>
</dbReference>
<accession>A0ABQ5V3L4</accession>
<reference evidence="2" key="1">
    <citation type="journal article" date="2014" name="Int. J. Syst. Evol. Microbiol.">
        <title>Complete genome of a new Firmicutes species belonging to the dominant human colonic microbiota ('Ruminococcus bicirculans') reveals two chromosomes and a selective capacity to utilize plant glucans.</title>
        <authorList>
            <consortium name="NISC Comparative Sequencing Program"/>
            <person name="Wegmann U."/>
            <person name="Louis P."/>
            <person name="Goesmann A."/>
            <person name="Henrissat B."/>
            <person name="Duncan S.H."/>
            <person name="Flint H.J."/>
        </authorList>
    </citation>
    <scope>NUCLEOTIDE SEQUENCE</scope>
    <source>
        <strain evidence="2">NBRC 108216</strain>
    </source>
</reference>
<feature type="domain" description="DUF547" evidence="1">
    <location>
        <begin position="57"/>
        <end position="167"/>
    </location>
</feature>
<evidence type="ECO:0000259" key="1">
    <source>
        <dbReference type="Pfam" id="PF04784"/>
    </source>
</evidence>
<dbReference type="InterPro" id="IPR051548">
    <property type="entry name" value="Grx-like_ET"/>
</dbReference>
<protein>
    <submittedName>
        <fullName evidence="2">DUF547 domain-containing protein</fullName>
    </submittedName>
</protein>